<evidence type="ECO:0000313" key="4">
    <source>
        <dbReference type="Proteomes" id="UP000078454"/>
    </source>
</evidence>
<dbReference type="EMBL" id="LYPB01000091">
    <property type="protein sequence ID" value="OAS14089.1"/>
    <property type="molecule type" value="Genomic_DNA"/>
</dbReference>
<feature type="region of interest" description="Disordered" evidence="1">
    <location>
        <begin position="1"/>
        <end position="30"/>
    </location>
</feature>
<proteinExistence type="predicted"/>
<dbReference type="STRING" id="1850517.A8708_12065"/>
<keyword evidence="2" id="KW-0472">Membrane</keyword>
<dbReference type="OrthoDB" id="2622545at2"/>
<dbReference type="RefSeq" id="WP_068670393.1">
    <property type="nucleotide sequence ID" value="NZ_LYPB01000091.1"/>
</dbReference>
<feature type="transmembrane region" description="Helical" evidence="2">
    <location>
        <begin position="42"/>
        <end position="63"/>
    </location>
</feature>
<reference evidence="3 4" key="1">
    <citation type="submission" date="2016-05" db="EMBL/GenBank/DDBJ databases">
        <title>Paenibacillus sp. 1ZS3-15 nov., isolated from the rhizosphere soil.</title>
        <authorList>
            <person name="Zhang X.X."/>
            <person name="Zhang J."/>
        </authorList>
    </citation>
    <scope>NUCLEOTIDE SEQUENCE [LARGE SCALE GENOMIC DNA]</scope>
    <source>
        <strain evidence="3 4">1ZS3-15</strain>
    </source>
</reference>
<protein>
    <submittedName>
        <fullName evidence="3">Uncharacterized protein</fullName>
    </submittedName>
</protein>
<organism evidence="3 4">
    <name type="scientific">Paenibacillus oryzisoli</name>
    <dbReference type="NCBI Taxonomy" id="1850517"/>
    <lineage>
        <taxon>Bacteria</taxon>
        <taxon>Bacillati</taxon>
        <taxon>Bacillota</taxon>
        <taxon>Bacilli</taxon>
        <taxon>Bacillales</taxon>
        <taxon>Paenibacillaceae</taxon>
        <taxon>Paenibacillus</taxon>
    </lineage>
</organism>
<name>A0A197ZY39_9BACL</name>
<accession>A0A197ZY39</accession>
<dbReference type="Proteomes" id="UP000078454">
    <property type="component" value="Unassembled WGS sequence"/>
</dbReference>
<comment type="caution">
    <text evidence="3">The sequence shown here is derived from an EMBL/GenBank/DDBJ whole genome shotgun (WGS) entry which is preliminary data.</text>
</comment>
<keyword evidence="4" id="KW-1185">Reference proteome</keyword>
<evidence type="ECO:0000256" key="1">
    <source>
        <dbReference type="SAM" id="MobiDB-lite"/>
    </source>
</evidence>
<dbReference type="AlphaFoldDB" id="A0A197ZY39"/>
<gene>
    <name evidence="3" type="ORF">A8708_12065</name>
</gene>
<sequence>MSVGERVTSRSNPVEEENQGDDTYLPPRRAVHPSEQGKWTNLFYLTLLWLFIALVVSLTVWGIKYSSM</sequence>
<evidence type="ECO:0000313" key="3">
    <source>
        <dbReference type="EMBL" id="OAS14089.1"/>
    </source>
</evidence>
<keyword evidence="2" id="KW-0812">Transmembrane</keyword>
<keyword evidence="2" id="KW-1133">Transmembrane helix</keyword>
<evidence type="ECO:0000256" key="2">
    <source>
        <dbReference type="SAM" id="Phobius"/>
    </source>
</evidence>